<keyword evidence="3" id="KW-0456">Lyase</keyword>
<name>A0A4Y3QTX4_STRCI</name>
<dbReference type="RefSeq" id="WP_051846997.1">
    <property type="nucleotide sequence ID" value="NZ_BJMM01000002.1"/>
</dbReference>
<dbReference type="EMBL" id="BJMM01000002">
    <property type="protein sequence ID" value="GEB48093.1"/>
    <property type="molecule type" value="Genomic_DNA"/>
</dbReference>
<evidence type="ECO:0000313" key="6">
    <source>
        <dbReference type="Proteomes" id="UP000319210"/>
    </source>
</evidence>
<organism evidence="5 6">
    <name type="scientific">Streptomyces cacaoi</name>
    <dbReference type="NCBI Taxonomy" id="1898"/>
    <lineage>
        <taxon>Bacteria</taxon>
        <taxon>Bacillati</taxon>
        <taxon>Actinomycetota</taxon>
        <taxon>Actinomycetes</taxon>
        <taxon>Kitasatosporales</taxon>
        <taxon>Streptomycetaceae</taxon>
        <taxon>Streptomyces</taxon>
    </lineage>
</organism>
<sequence length="255" mass="26148">MHPGTHTFAETLRHPGSPPPPPRLGLWASFLGPFALEALRGTGLDWLGLDLQHGALEPADVPGLLRVADACALPVLVRLPSHDAALLARVLDAGPAGVIVPAVESAEQAAALVRAARLPPHGRRSTGLTRAALTRGERTPPEPLLLPMVETADGLRNADAIAATTGIDGLFVGPYDLALSLGSTAADAPEVVTAVREALTAAHRNGRAGGLFAGSTALTRQLPPVALLAADTDAAALRTGVRRTLDAFRAPAGPD</sequence>
<dbReference type="OrthoDB" id="3353438at2"/>
<evidence type="ECO:0000313" key="5">
    <source>
        <dbReference type="EMBL" id="GEB48093.1"/>
    </source>
</evidence>
<dbReference type="Proteomes" id="UP000319210">
    <property type="component" value="Unassembled WGS sequence"/>
</dbReference>
<dbReference type="PANTHER" id="PTHR30502">
    <property type="entry name" value="2-KETO-3-DEOXY-L-RHAMNONATE ALDOLASE"/>
    <property type="match status" value="1"/>
</dbReference>
<dbReference type="AlphaFoldDB" id="A0A4Y3QTX4"/>
<dbReference type="InterPro" id="IPR050251">
    <property type="entry name" value="HpcH-HpaI_aldolase"/>
</dbReference>
<dbReference type="PANTHER" id="PTHR30502:SF0">
    <property type="entry name" value="PHOSPHOENOLPYRUVATE CARBOXYLASE FAMILY PROTEIN"/>
    <property type="match status" value="1"/>
</dbReference>
<comment type="caution">
    <text evidence="5">The sequence shown here is derived from an EMBL/GenBank/DDBJ whole genome shotgun (WGS) entry which is preliminary data.</text>
</comment>
<accession>A0A4Y3QTX4</accession>
<dbReference type="SUPFAM" id="SSF51621">
    <property type="entry name" value="Phosphoenolpyruvate/pyruvate domain"/>
    <property type="match status" value="1"/>
</dbReference>
<evidence type="ECO:0000256" key="2">
    <source>
        <dbReference type="ARBA" id="ARBA00022723"/>
    </source>
</evidence>
<dbReference type="InterPro" id="IPR040442">
    <property type="entry name" value="Pyrv_kinase-like_dom_sf"/>
</dbReference>
<keyword evidence="2" id="KW-0479">Metal-binding</keyword>
<feature type="domain" description="HpcH/HpaI aldolase/citrate lyase" evidence="4">
    <location>
        <begin position="23"/>
        <end position="207"/>
    </location>
</feature>
<dbReference type="GO" id="GO:0046872">
    <property type="term" value="F:metal ion binding"/>
    <property type="evidence" value="ECO:0007669"/>
    <property type="project" value="UniProtKB-KW"/>
</dbReference>
<evidence type="ECO:0000259" key="4">
    <source>
        <dbReference type="Pfam" id="PF03328"/>
    </source>
</evidence>
<dbReference type="InterPro" id="IPR015813">
    <property type="entry name" value="Pyrv/PenolPyrv_kinase-like_dom"/>
</dbReference>
<comment type="similarity">
    <text evidence="1">Belongs to the HpcH/HpaI aldolase family.</text>
</comment>
<dbReference type="GO" id="GO:0005737">
    <property type="term" value="C:cytoplasm"/>
    <property type="evidence" value="ECO:0007669"/>
    <property type="project" value="TreeGrafter"/>
</dbReference>
<dbReference type="GO" id="GO:0016832">
    <property type="term" value="F:aldehyde-lyase activity"/>
    <property type="evidence" value="ECO:0007669"/>
    <property type="project" value="TreeGrafter"/>
</dbReference>
<protein>
    <submittedName>
        <fullName evidence="5">2,4-dihydroxyhept-2-ene-1,7-dioic acid aldolase</fullName>
    </submittedName>
</protein>
<reference evidence="5 6" key="1">
    <citation type="submission" date="2019-06" db="EMBL/GenBank/DDBJ databases">
        <title>Whole genome shotgun sequence of Streptomyces cacaoi subsp. cacaoi NBRC 12748.</title>
        <authorList>
            <person name="Hosoyama A."/>
            <person name="Uohara A."/>
            <person name="Ohji S."/>
            <person name="Ichikawa N."/>
        </authorList>
    </citation>
    <scope>NUCLEOTIDE SEQUENCE [LARGE SCALE GENOMIC DNA]</scope>
    <source>
        <strain evidence="5 6">NBRC 12748</strain>
    </source>
</reference>
<gene>
    <name evidence="5" type="ORF">SCA03_06440</name>
</gene>
<dbReference type="Pfam" id="PF03328">
    <property type="entry name" value="HpcH_HpaI"/>
    <property type="match status" value="1"/>
</dbReference>
<evidence type="ECO:0000256" key="3">
    <source>
        <dbReference type="ARBA" id="ARBA00023239"/>
    </source>
</evidence>
<dbReference type="Gene3D" id="3.20.20.60">
    <property type="entry name" value="Phosphoenolpyruvate-binding domains"/>
    <property type="match status" value="1"/>
</dbReference>
<proteinExistence type="inferred from homology"/>
<dbReference type="InterPro" id="IPR005000">
    <property type="entry name" value="Aldolase/citrate-lyase_domain"/>
</dbReference>
<keyword evidence="6" id="KW-1185">Reference proteome</keyword>
<evidence type="ECO:0000256" key="1">
    <source>
        <dbReference type="ARBA" id="ARBA00005568"/>
    </source>
</evidence>